<protein>
    <submittedName>
        <fullName evidence="2">Uncharacterized protein</fullName>
    </submittedName>
</protein>
<accession>A0A0E2LN32</accession>
<evidence type="ECO:0000313" key="2">
    <source>
        <dbReference type="EMBL" id="ERJ64089.1"/>
    </source>
</evidence>
<dbReference type="AlphaFoldDB" id="A0A0E2LN32"/>
<feature type="compositionally biased region" description="Polar residues" evidence="1">
    <location>
        <begin position="25"/>
        <end position="36"/>
    </location>
</feature>
<evidence type="ECO:0000313" key="3">
    <source>
        <dbReference type="Proteomes" id="UP000016630"/>
    </source>
</evidence>
<proteinExistence type="predicted"/>
<dbReference type="EMBL" id="AWUW01000140">
    <property type="protein sequence ID" value="ERJ64089.1"/>
    <property type="molecule type" value="Genomic_DNA"/>
</dbReference>
<gene>
    <name evidence="2" type="ORF">HMPREF1555_02052</name>
</gene>
<dbReference type="PATRIC" id="fig|1227271.3.peg.1801"/>
<evidence type="ECO:0000256" key="1">
    <source>
        <dbReference type="SAM" id="MobiDB-lite"/>
    </source>
</evidence>
<sequence>MRRINFFVSVHVTGSNENSFHKSENQTGTKLKEQGMSNKQNAARICIFRQMDEQINTFVMNKKDERIRQYRGNTSE</sequence>
<organism evidence="2 3">
    <name type="scientific">Porphyromonas gingivalis F0570</name>
    <dbReference type="NCBI Taxonomy" id="1227271"/>
    <lineage>
        <taxon>Bacteria</taxon>
        <taxon>Pseudomonadati</taxon>
        <taxon>Bacteroidota</taxon>
        <taxon>Bacteroidia</taxon>
        <taxon>Bacteroidales</taxon>
        <taxon>Porphyromonadaceae</taxon>
        <taxon>Porphyromonas</taxon>
    </lineage>
</organism>
<reference evidence="2 3" key="1">
    <citation type="submission" date="2013-06" db="EMBL/GenBank/DDBJ databases">
        <authorList>
            <person name="Weinstock G."/>
            <person name="Sodergren E."/>
            <person name="Lobos E.A."/>
            <person name="Fulton L."/>
            <person name="Fulton R."/>
            <person name="Courtney L."/>
            <person name="Fronick C."/>
            <person name="O'Laughlin M."/>
            <person name="Godfrey J."/>
            <person name="Wilson R.M."/>
            <person name="Miner T."/>
            <person name="Farmer C."/>
            <person name="Delehaunty K."/>
            <person name="Cordes M."/>
            <person name="Minx P."/>
            <person name="Tomlinson C."/>
            <person name="Chen J."/>
            <person name="Wollam A."/>
            <person name="Pepin K.H."/>
            <person name="Bhonagiri V."/>
            <person name="Zhang X."/>
            <person name="Warren W."/>
            <person name="Mitreva M."/>
            <person name="Mardis E.R."/>
            <person name="Wilson R.K."/>
        </authorList>
    </citation>
    <scope>NUCLEOTIDE SEQUENCE [LARGE SCALE GENOMIC DNA]</scope>
    <source>
        <strain evidence="2 3">F0570</strain>
    </source>
</reference>
<name>A0A0E2LN32_PORGN</name>
<comment type="caution">
    <text evidence="2">The sequence shown here is derived from an EMBL/GenBank/DDBJ whole genome shotgun (WGS) entry which is preliminary data.</text>
</comment>
<feature type="region of interest" description="Disordered" evidence="1">
    <location>
        <begin position="16"/>
        <end position="36"/>
    </location>
</feature>
<dbReference type="HOGENOM" id="CLU_2651368_0_0_10"/>
<dbReference type="Proteomes" id="UP000016630">
    <property type="component" value="Unassembled WGS sequence"/>
</dbReference>